<proteinExistence type="predicted"/>
<dbReference type="Proteomes" id="UP001065549">
    <property type="component" value="Unassembled WGS sequence"/>
</dbReference>
<dbReference type="Pfam" id="PF14285">
    <property type="entry name" value="DUF4367"/>
    <property type="match status" value="1"/>
</dbReference>
<feature type="domain" description="DUF4367" evidence="2">
    <location>
        <begin position="138"/>
        <end position="244"/>
    </location>
</feature>
<feature type="transmembrane region" description="Helical" evidence="1">
    <location>
        <begin position="59"/>
        <end position="78"/>
    </location>
</feature>
<keyword evidence="4" id="KW-1185">Reference proteome</keyword>
<protein>
    <submittedName>
        <fullName evidence="3">DUF4367 domain-containing protein</fullName>
    </submittedName>
</protein>
<reference evidence="3" key="1">
    <citation type="submission" date="2022-09" db="EMBL/GenBank/DDBJ databases">
        <title>Culturomic study of gut microbiota in children with autism spectrum disorder.</title>
        <authorList>
            <person name="Efimov B.A."/>
            <person name="Chaplin A.V."/>
            <person name="Sokolova S.R."/>
            <person name="Pikina A.P."/>
            <person name="Korzhanova M."/>
            <person name="Belova V."/>
            <person name="Korostin D."/>
        </authorList>
    </citation>
    <scope>NUCLEOTIDE SEQUENCE</scope>
    <source>
        <strain evidence="3">ASD5510</strain>
    </source>
</reference>
<comment type="caution">
    <text evidence="3">The sequence shown here is derived from an EMBL/GenBank/DDBJ whole genome shotgun (WGS) entry which is preliminary data.</text>
</comment>
<sequence>MAEKNKDERTTARSAVENALVKALSDDMEEIPEVSITVEELKALDAADKKKRRKRAARCASVAAVAVIVCAAVVYMAWPETVVPVDADKNTEQRVETGDGEIVINEGEIQGDSGITAYEETDWNKVEDLRKVAPKLAIPKYIPDGYNFDKINVEIYEEDGFSAGTTFKNNNLELYINQRQYNGDDSKVTRAKGNFEIIECNLGKVYLSNNKNEPILATVYLTNGQLNINGDISKEDIIKMLNNIEMP</sequence>
<evidence type="ECO:0000256" key="1">
    <source>
        <dbReference type="SAM" id="Phobius"/>
    </source>
</evidence>
<keyword evidence="1" id="KW-0812">Transmembrane</keyword>
<accession>A0A9J6QMW8</accession>
<dbReference type="InterPro" id="IPR025377">
    <property type="entry name" value="DUF4367"/>
</dbReference>
<dbReference type="RefSeq" id="WP_269478353.1">
    <property type="nucleotide sequence ID" value="NZ_JAOSHN010000001.1"/>
</dbReference>
<evidence type="ECO:0000313" key="4">
    <source>
        <dbReference type="Proteomes" id="UP001065549"/>
    </source>
</evidence>
<organism evidence="3 4">
    <name type="scientific">Hominibacterium faecale</name>
    <dbReference type="NCBI Taxonomy" id="2839743"/>
    <lineage>
        <taxon>Bacteria</taxon>
        <taxon>Bacillati</taxon>
        <taxon>Bacillota</taxon>
        <taxon>Clostridia</taxon>
        <taxon>Peptostreptococcales</taxon>
        <taxon>Anaerovoracaceae</taxon>
        <taxon>Hominibacterium</taxon>
    </lineage>
</organism>
<dbReference type="AlphaFoldDB" id="A0A9J6QMW8"/>
<keyword evidence="1" id="KW-1133">Transmembrane helix</keyword>
<dbReference type="EMBL" id="JAOSHN010000001">
    <property type="protein sequence ID" value="MCU7377229.1"/>
    <property type="molecule type" value="Genomic_DNA"/>
</dbReference>
<evidence type="ECO:0000259" key="2">
    <source>
        <dbReference type="Pfam" id="PF14285"/>
    </source>
</evidence>
<gene>
    <name evidence="3" type="ORF">OBO34_02550</name>
</gene>
<name>A0A9J6QMW8_9FIRM</name>
<evidence type="ECO:0000313" key="3">
    <source>
        <dbReference type="EMBL" id="MCU7377229.1"/>
    </source>
</evidence>
<keyword evidence="1" id="KW-0472">Membrane</keyword>